<dbReference type="InterPro" id="IPR045070">
    <property type="entry name" value="MATE_MepA-like"/>
</dbReference>
<reference evidence="11 12" key="1">
    <citation type="submission" date="2024-03" db="EMBL/GenBank/DDBJ databases">
        <title>Mouse gut bacterial collection (mGBC) of GemPharmatech.</title>
        <authorList>
            <person name="He Y."/>
            <person name="Dong L."/>
            <person name="Wu D."/>
            <person name="Gao X."/>
            <person name="Lin Z."/>
        </authorList>
    </citation>
    <scope>NUCLEOTIDE SEQUENCE [LARGE SCALE GENOMIC DNA]</scope>
    <source>
        <strain evidence="11 12">54-13</strain>
    </source>
</reference>
<feature type="transmembrane region" description="Helical" evidence="10">
    <location>
        <begin position="423"/>
        <end position="445"/>
    </location>
</feature>
<feature type="transmembrane region" description="Helical" evidence="10">
    <location>
        <begin position="171"/>
        <end position="189"/>
    </location>
</feature>
<protein>
    <recommendedName>
        <fullName evidence="3">Multidrug export protein MepA</fullName>
    </recommendedName>
</protein>
<dbReference type="PANTHER" id="PTHR43823:SF3">
    <property type="entry name" value="MULTIDRUG EXPORT PROTEIN MEPA"/>
    <property type="match status" value="1"/>
</dbReference>
<feature type="transmembrane region" description="Helical" evidence="10">
    <location>
        <begin position="18"/>
        <end position="39"/>
    </location>
</feature>
<evidence type="ECO:0000256" key="3">
    <source>
        <dbReference type="ARBA" id="ARBA00022106"/>
    </source>
</evidence>
<keyword evidence="6 10" id="KW-0812">Transmembrane</keyword>
<accession>A0ABV4CXB6</accession>
<feature type="transmembrane region" description="Helical" evidence="10">
    <location>
        <begin position="393"/>
        <end position="417"/>
    </location>
</feature>
<evidence type="ECO:0000313" key="12">
    <source>
        <dbReference type="Proteomes" id="UP001565200"/>
    </source>
</evidence>
<evidence type="ECO:0000256" key="10">
    <source>
        <dbReference type="SAM" id="Phobius"/>
    </source>
</evidence>
<dbReference type="PIRSF" id="PIRSF006603">
    <property type="entry name" value="DinF"/>
    <property type="match status" value="1"/>
</dbReference>
<dbReference type="InterPro" id="IPR048279">
    <property type="entry name" value="MdtK-like"/>
</dbReference>
<comment type="subcellular location">
    <subcellularLocation>
        <location evidence="1">Cell membrane</location>
        <topology evidence="1">Multi-pass membrane protein</topology>
    </subcellularLocation>
</comment>
<sequence length="461" mass="50362">MATADSPLSLGSKSIGKLLVQYSVPAIIASVATSLYNIVDSIFIGRGVGPMAIAGLAITFPLMNLVVAFCTLIAVGGATISSIFIGQKNESRATDVVNNVMTLCLIHSIVFGGITLIFLDEILYFFGATPETISYAREFMRIILYGTPISYIFIGLNNLMRATGYPKKAMISALLSVLVNVILAPIFIFSFKWGIAGAAFATICGQFAAFVWVLHHFLSKKSFIHFQLSNRWFTPSIIRRIYSIGLSPFLMNVCACVVVIFINKALLDYAGTSGNLAVGAYGIINRTTMFFVMIVFGVTQGMQPILGFNYGANKWDRVKRTLSIGIWLGVAITTVGFAVTELFPDTISAMFTNDETLIGIAREGFRIYFIVYPVVGCQIVIQNFFQSIGKPKLSIFLSLTRQLLFLIPFLIILPRHFGTDGVWASMCGSDLLAAIVAAATVLVMIKRLNKRFATLSPINQN</sequence>
<dbReference type="RefSeq" id="WP_121698095.1">
    <property type="nucleotide sequence ID" value="NZ_JBCLPP010000003.1"/>
</dbReference>
<evidence type="ECO:0000256" key="4">
    <source>
        <dbReference type="ARBA" id="ARBA00022448"/>
    </source>
</evidence>
<dbReference type="InterPro" id="IPR051327">
    <property type="entry name" value="MATE_MepA_subfamily"/>
</dbReference>
<keyword evidence="12" id="KW-1185">Reference proteome</keyword>
<evidence type="ECO:0000256" key="6">
    <source>
        <dbReference type="ARBA" id="ARBA00022692"/>
    </source>
</evidence>
<proteinExistence type="inferred from homology"/>
<comment type="caution">
    <text evidence="11">The sequence shown here is derived from an EMBL/GenBank/DDBJ whole genome shotgun (WGS) entry which is preliminary data.</text>
</comment>
<gene>
    <name evidence="11" type="ORF">AAK873_01765</name>
</gene>
<keyword evidence="9" id="KW-0046">Antibiotic resistance</keyword>
<evidence type="ECO:0000256" key="1">
    <source>
        <dbReference type="ARBA" id="ARBA00004651"/>
    </source>
</evidence>
<dbReference type="EMBL" id="JBCLPP010000003">
    <property type="protein sequence ID" value="MEY8244342.1"/>
    <property type="molecule type" value="Genomic_DNA"/>
</dbReference>
<evidence type="ECO:0000256" key="9">
    <source>
        <dbReference type="ARBA" id="ARBA00023251"/>
    </source>
</evidence>
<keyword evidence="8 10" id="KW-0472">Membrane</keyword>
<evidence type="ECO:0000313" key="11">
    <source>
        <dbReference type="EMBL" id="MEY8244342.1"/>
    </source>
</evidence>
<feature type="transmembrane region" description="Helical" evidence="10">
    <location>
        <begin position="96"/>
        <end position="119"/>
    </location>
</feature>
<evidence type="ECO:0000256" key="5">
    <source>
        <dbReference type="ARBA" id="ARBA00022475"/>
    </source>
</evidence>
<dbReference type="Proteomes" id="UP001565200">
    <property type="component" value="Unassembled WGS sequence"/>
</dbReference>
<dbReference type="NCBIfam" id="TIGR00797">
    <property type="entry name" value="matE"/>
    <property type="match status" value="1"/>
</dbReference>
<name>A0ABV4CXB6_9BACT</name>
<feature type="transmembrane region" description="Helical" evidence="10">
    <location>
        <begin position="51"/>
        <end position="84"/>
    </location>
</feature>
<feature type="transmembrane region" description="Helical" evidence="10">
    <location>
        <begin position="324"/>
        <end position="344"/>
    </location>
</feature>
<keyword evidence="4" id="KW-0813">Transport</keyword>
<dbReference type="PANTHER" id="PTHR43823">
    <property type="entry name" value="SPORULATION PROTEIN YKVU"/>
    <property type="match status" value="1"/>
</dbReference>
<keyword evidence="7 10" id="KW-1133">Transmembrane helix</keyword>
<evidence type="ECO:0000256" key="7">
    <source>
        <dbReference type="ARBA" id="ARBA00022989"/>
    </source>
</evidence>
<feature type="transmembrane region" description="Helical" evidence="10">
    <location>
        <begin position="139"/>
        <end position="159"/>
    </location>
</feature>
<dbReference type="CDD" id="cd13143">
    <property type="entry name" value="MATE_MepA_like"/>
    <property type="match status" value="1"/>
</dbReference>
<keyword evidence="5" id="KW-1003">Cell membrane</keyword>
<dbReference type="Pfam" id="PF01554">
    <property type="entry name" value="MatE"/>
    <property type="match status" value="2"/>
</dbReference>
<comment type="similarity">
    <text evidence="2">Belongs to the multi antimicrobial extrusion (MATE) (TC 2.A.66.1) family. MepA subfamily.</text>
</comment>
<feature type="transmembrane region" description="Helical" evidence="10">
    <location>
        <begin position="195"/>
        <end position="214"/>
    </location>
</feature>
<evidence type="ECO:0000256" key="8">
    <source>
        <dbReference type="ARBA" id="ARBA00023136"/>
    </source>
</evidence>
<dbReference type="InterPro" id="IPR002528">
    <property type="entry name" value="MATE_fam"/>
</dbReference>
<organism evidence="11 12">
    <name type="scientific">Heminiphilus faecis</name>
    <dbReference type="NCBI Taxonomy" id="2601703"/>
    <lineage>
        <taxon>Bacteria</taxon>
        <taxon>Pseudomonadati</taxon>
        <taxon>Bacteroidota</taxon>
        <taxon>Bacteroidia</taxon>
        <taxon>Bacteroidales</taxon>
        <taxon>Muribaculaceae</taxon>
        <taxon>Heminiphilus</taxon>
    </lineage>
</organism>
<evidence type="ECO:0000256" key="2">
    <source>
        <dbReference type="ARBA" id="ARBA00008417"/>
    </source>
</evidence>
<feature type="transmembrane region" description="Helical" evidence="10">
    <location>
        <begin position="364"/>
        <end position="381"/>
    </location>
</feature>
<feature type="transmembrane region" description="Helical" evidence="10">
    <location>
        <begin position="241"/>
        <end position="262"/>
    </location>
</feature>